<dbReference type="SUPFAM" id="SSF56645">
    <property type="entry name" value="Acyl-CoA dehydrogenase NM domain-like"/>
    <property type="match status" value="1"/>
</dbReference>
<dbReference type="Proteomes" id="UP001171620">
    <property type="component" value="Unassembled WGS sequence"/>
</dbReference>
<evidence type="ECO:0000256" key="1">
    <source>
        <dbReference type="ARBA" id="ARBA00001974"/>
    </source>
</evidence>
<dbReference type="SUPFAM" id="SSF47203">
    <property type="entry name" value="Acyl-CoA dehydrogenase C-terminal domain-like"/>
    <property type="match status" value="1"/>
</dbReference>
<protein>
    <submittedName>
        <fullName evidence="10">Acyl-CoA dehydrogenase</fullName>
    </submittedName>
</protein>
<dbReference type="EMBL" id="JAUJRV010000005">
    <property type="protein sequence ID" value="MDN7795122.1"/>
    <property type="molecule type" value="Genomic_DNA"/>
</dbReference>
<dbReference type="Pfam" id="PF02771">
    <property type="entry name" value="Acyl-CoA_dh_N"/>
    <property type="match status" value="1"/>
</dbReference>
<dbReference type="GO" id="GO:0016627">
    <property type="term" value="F:oxidoreductase activity, acting on the CH-CH group of donors"/>
    <property type="evidence" value="ECO:0007669"/>
    <property type="project" value="InterPro"/>
</dbReference>
<evidence type="ECO:0000256" key="2">
    <source>
        <dbReference type="ARBA" id="ARBA00009347"/>
    </source>
</evidence>
<dbReference type="InterPro" id="IPR013786">
    <property type="entry name" value="AcylCoA_DH/ox_N"/>
</dbReference>
<evidence type="ECO:0000256" key="5">
    <source>
        <dbReference type="ARBA" id="ARBA00023002"/>
    </source>
</evidence>
<name>A0AAW7SYT0_BURVI</name>
<evidence type="ECO:0000259" key="9">
    <source>
        <dbReference type="Pfam" id="PF12806"/>
    </source>
</evidence>
<dbReference type="Gene3D" id="1.10.540.10">
    <property type="entry name" value="Acyl-CoA dehydrogenase/oxidase, N-terminal domain"/>
    <property type="match status" value="1"/>
</dbReference>
<dbReference type="InterPro" id="IPR036250">
    <property type="entry name" value="AcylCo_DH-like_C"/>
</dbReference>
<dbReference type="InterPro" id="IPR037069">
    <property type="entry name" value="AcylCoA_DH/ox_N_sf"/>
</dbReference>
<comment type="similarity">
    <text evidence="2">Belongs to the acyl-CoA dehydrogenase family.</text>
</comment>
<comment type="caution">
    <text evidence="10">The sequence shown here is derived from an EMBL/GenBank/DDBJ whole genome shotgun (WGS) entry which is preliminary data.</text>
</comment>
<keyword evidence="4" id="KW-0274">FAD</keyword>
<dbReference type="InterPro" id="IPR046373">
    <property type="entry name" value="Acyl-CoA_Oxase/DH_mid-dom_sf"/>
</dbReference>
<evidence type="ECO:0000256" key="4">
    <source>
        <dbReference type="ARBA" id="ARBA00022827"/>
    </source>
</evidence>
<organism evidence="10 11">
    <name type="scientific">Burkholderia vietnamiensis</name>
    <dbReference type="NCBI Taxonomy" id="60552"/>
    <lineage>
        <taxon>Bacteria</taxon>
        <taxon>Pseudomonadati</taxon>
        <taxon>Pseudomonadota</taxon>
        <taxon>Betaproteobacteria</taxon>
        <taxon>Burkholderiales</taxon>
        <taxon>Burkholderiaceae</taxon>
        <taxon>Burkholderia</taxon>
        <taxon>Burkholderia cepacia complex</taxon>
    </lineage>
</organism>
<evidence type="ECO:0000259" key="8">
    <source>
        <dbReference type="Pfam" id="PF02771"/>
    </source>
</evidence>
<accession>A0AAW7SYT0</accession>
<proteinExistence type="inferred from homology"/>
<reference evidence="10" key="1">
    <citation type="submission" date="2023-07" db="EMBL/GenBank/DDBJ databases">
        <title>A collection of bacterial strains from the Burkholderia cepacia Research Laboratory and Repository.</title>
        <authorList>
            <person name="Lipuma J."/>
            <person name="Spilker T."/>
            <person name="Caverly L."/>
        </authorList>
    </citation>
    <scope>NUCLEOTIDE SEQUENCE</scope>
    <source>
        <strain evidence="10">AU44268</strain>
    </source>
</reference>
<evidence type="ECO:0000313" key="11">
    <source>
        <dbReference type="Proteomes" id="UP001171620"/>
    </source>
</evidence>
<dbReference type="InterPro" id="IPR009100">
    <property type="entry name" value="AcylCoA_DH/oxidase_NM_dom_sf"/>
</dbReference>
<dbReference type="InterPro" id="IPR052166">
    <property type="entry name" value="Diverse_Acyl-CoA_DH"/>
</dbReference>
<dbReference type="Pfam" id="PF12806">
    <property type="entry name" value="Acyl-CoA_dh_C"/>
    <property type="match status" value="1"/>
</dbReference>
<dbReference type="InterPro" id="IPR025878">
    <property type="entry name" value="Acyl-CoA_dh-like_C_dom"/>
</dbReference>
<dbReference type="AlphaFoldDB" id="A0AAW7SYT0"/>
<comment type="cofactor">
    <cofactor evidence="1">
        <name>FAD</name>
        <dbReference type="ChEBI" id="CHEBI:57692"/>
    </cofactor>
</comment>
<dbReference type="Gene3D" id="2.40.110.10">
    <property type="entry name" value="Butyryl-CoA Dehydrogenase, subunit A, domain 2"/>
    <property type="match status" value="1"/>
</dbReference>
<evidence type="ECO:0000256" key="3">
    <source>
        <dbReference type="ARBA" id="ARBA00022630"/>
    </source>
</evidence>
<dbReference type="Pfam" id="PF02770">
    <property type="entry name" value="Acyl-CoA_dh_M"/>
    <property type="match status" value="1"/>
</dbReference>
<evidence type="ECO:0000259" key="6">
    <source>
        <dbReference type="Pfam" id="PF00441"/>
    </source>
</evidence>
<feature type="domain" description="Acyl-CoA oxidase/dehydrogenase middle" evidence="7">
    <location>
        <begin position="163"/>
        <end position="274"/>
    </location>
</feature>
<evidence type="ECO:0000259" key="7">
    <source>
        <dbReference type="Pfam" id="PF02770"/>
    </source>
</evidence>
<evidence type="ECO:0000313" key="10">
    <source>
        <dbReference type="EMBL" id="MDN7795122.1"/>
    </source>
</evidence>
<dbReference type="RefSeq" id="WP_198108717.1">
    <property type="nucleotide sequence ID" value="NZ_JAEDWX010000012.1"/>
</dbReference>
<dbReference type="Gene3D" id="1.20.140.10">
    <property type="entry name" value="Butyryl-CoA Dehydrogenase, subunit A, domain 3"/>
    <property type="match status" value="1"/>
</dbReference>
<dbReference type="InterPro" id="IPR006091">
    <property type="entry name" value="Acyl-CoA_Oxase/DH_mid-dom"/>
</dbReference>
<dbReference type="PANTHER" id="PTHR42803">
    <property type="entry name" value="ACYL-COA DEHYDROGENASE"/>
    <property type="match status" value="1"/>
</dbReference>
<keyword evidence="5" id="KW-0560">Oxidoreductase</keyword>
<dbReference type="Pfam" id="PF00441">
    <property type="entry name" value="Acyl-CoA_dh_1"/>
    <property type="match status" value="1"/>
</dbReference>
<dbReference type="InterPro" id="IPR009075">
    <property type="entry name" value="AcylCo_DH/oxidase_C"/>
</dbReference>
<feature type="domain" description="Acyl-CoA dehydrogenase/oxidase C-terminal" evidence="6">
    <location>
        <begin position="286"/>
        <end position="449"/>
    </location>
</feature>
<dbReference type="PANTHER" id="PTHR42803:SF1">
    <property type="entry name" value="BROAD-SPECIFICITY LINEAR ACYL-COA DEHYDROGENASE FADE5"/>
    <property type="match status" value="1"/>
</dbReference>
<sequence length="585" mass="63369">MNGYQAPLSDVTSSLVDVLDYPAHYRSLDSSAELDAGTISSILEAVAKFAEAEIAPLNGPADAEGAICEAGSVRTPAGFADAYRKYVDAGWPGLAQPTRYGGQGLPYSLQLVASEFLQGASQAWCMYTMLNDGAIKTLLSAARPAQIDAFVPRLVSGEWTATMCLTEAHAGSDLGLLSTRAEPVGDPGEGRFRITGNKIFISSGDHDFADNIVHLVLARLPDAPLGVRGISLFVVPKRKLDEQGNAAGENCVSCVSIEHKMGLRGSATCAMAFDGAEGWLVGEPHRGLAAMFIFINKSRVGVAVQAVAQAQAAHTQCVAYARDRLQGRVVPPARPDLPADPLIEHADVRRMLLTQKAIAEGGRSFLHWCASWIDVADMASDKSRREEAQRMLGVLTPIAKAFLSELAFESVDLSIQVLGGHGYMREWGLEQRLRDVRITRIYEGTSGIQGFDLLGRKVFADSRALVTLFHEIESWCSSSTSSAARFVEPLRAALETWRAVTAIAVERETDTPGFVTAVAYDYVMLAGYVMVGWMWARQVKAIPQHRSKQDAADYFFEVLLPRLETHATIVKSGLTAVRKVDSAMF</sequence>
<feature type="domain" description="Acyl-CoA dehydrogenase/oxidase N-terminal" evidence="8">
    <location>
        <begin position="42"/>
        <end position="158"/>
    </location>
</feature>
<keyword evidence="3" id="KW-0285">Flavoprotein</keyword>
<gene>
    <name evidence="10" type="ORF">QZM33_09170</name>
</gene>
<dbReference type="GO" id="GO:0050660">
    <property type="term" value="F:flavin adenine dinucleotide binding"/>
    <property type="evidence" value="ECO:0007669"/>
    <property type="project" value="InterPro"/>
</dbReference>
<feature type="domain" description="Acetyl-CoA dehydrogenase-like C-terminal" evidence="9">
    <location>
        <begin position="468"/>
        <end position="577"/>
    </location>
</feature>